<organism evidence="2 3">
    <name type="scientific">Caldibacillus debilis GB1</name>
    <dbReference type="NCBI Taxonomy" id="1339248"/>
    <lineage>
        <taxon>Bacteria</taxon>
        <taxon>Bacillati</taxon>
        <taxon>Bacillota</taxon>
        <taxon>Bacilli</taxon>
        <taxon>Bacillales</taxon>
        <taxon>Bacillaceae</taxon>
        <taxon>Caldibacillus</taxon>
    </lineage>
</organism>
<gene>
    <name evidence="2" type="ORF">Cdeb_01596</name>
</gene>
<comment type="caution">
    <text evidence="2">The sequence shown here is derived from an EMBL/GenBank/DDBJ whole genome shotgun (WGS) entry which is preliminary data.</text>
</comment>
<dbReference type="EMBL" id="AZRV01000045">
    <property type="protein sequence ID" value="RKO61281.1"/>
    <property type="molecule type" value="Genomic_DNA"/>
</dbReference>
<evidence type="ECO:0000256" key="1">
    <source>
        <dbReference type="SAM" id="SignalP"/>
    </source>
</evidence>
<feature type="chain" id="PRO_5019041436" description="Lipoprotein" evidence="1">
    <location>
        <begin position="22"/>
        <end position="142"/>
    </location>
</feature>
<evidence type="ECO:0000313" key="3">
    <source>
        <dbReference type="Proteomes" id="UP000286235"/>
    </source>
</evidence>
<protein>
    <recommendedName>
        <fullName evidence="4">Lipoprotein</fullName>
    </recommendedName>
</protein>
<dbReference type="AlphaFoldDB" id="A0A420VCE1"/>
<name>A0A420VCE1_9BACI</name>
<evidence type="ECO:0008006" key="4">
    <source>
        <dbReference type="Google" id="ProtNLM"/>
    </source>
</evidence>
<reference evidence="2 3" key="1">
    <citation type="submission" date="2013-12" db="EMBL/GenBank/DDBJ databases">
        <title>Genome and proteome characterization of Caldibacillus debilis GB1 derived from a cellulolytic aero-tolerant co-culture.</title>
        <authorList>
            <person name="Wushke S.T."/>
            <person name="Zhang X."/>
            <person name="Fristensky B."/>
            <person name="Wilkins J.A."/>
            <person name="Levin D.B."/>
            <person name="Sparling R."/>
        </authorList>
    </citation>
    <scope>NUCLEOTIDE SEQUENCE [LARGE SCALE GENOMIC DNA]</scope>
    <source>
        <strain evidence="2 3">GB1</strain>
    </source>
</reference>
<proteinExistence type="predicted"/>
<dbReference type="Proteomes" id="UP000286235">
    <property type="component" value="Unassembled WGS sequence"/>
</dbReference>
<feature type="signal peptide" evidence="1">
    <location>
        <begin position="1"/>
        <end position="21"/>
    </location>
</feature>
<sequence precursor="true">MMMRKALILLCSALFLGGCLEQPLKKPPQAEITIEGRRISAVQGSYCWEEVCADAKYSSAFEAGTEIRPVEVSTGTRVKIRFPEEPDHLTVAQWTDEHSSSEVKMKDHAFAVPDKEGLYVYELSARWKEGDASFAFSVEVKE</sequence>
<keyword evidence="3" id="KW-1185">Reference proteome</keyword>
<dbReference type="PROSITE" id="PS51257">
    <property type="entry name" value="PROKAR_LIPOPROTEIN"/>
    <property type="match status" value="1"/>
</dbReference>
<keyword evidence="1" id="KW-0732">Signal</keyword>
<evidence type="ECO:0000313" key="2">
    <source>
        <dbReference type="EMBL" id="RKO61281.1"/>
    </source>
</evidence>
<accession>A0A420VCE1</accession>